<dbReference type="GO" id="GO:0032298">
    <property type="term" value="P:positive regulation of DNA-templated DNA replication initiation"/>
    <property type="evidence" value="ECO:0007669"/>
    <property type="project" value="TreeGrafter"/>
</dbReference>
<accession>A0A0C5J7U6</accession>
<dbReference type="HOGENOM" id="CLU_131584_2_0_4"/>
<evidence type="ECO:0008006" key="3">
    <source>
        <dbReference type="Google" id="ProtNLM"/>
    </source>
</evidence>
<protein>
    <recommendedName>
        <fullName evidence="3">DNA polymerase III subunit chi</fullName>
    </recommendedName>
</protein>
<dbReference type="Proteomes" id="UP000061603">
    <property type="component" value="Chromosome"/>
</dbReference>
<evidence type="ECO:0000313" key="1">
    <source>
        <dbReference type="EMBL" id="AJP47813.1"/>
    </source>
</evidence>
<dbReference type="GO" id="GO:0006260">
    <property type="term" value="P:DNA replication"/>
    <property type="evidence" value="ECO:0007669"/>
    <property type="project" value="InterPro"/>
</dbReference>
<dbReference type="RefSeq" id="WP_202636089.1">
    <property type="nucleotide sequence ID" value="NZ_CP010554.1"/>
</dbReference>
<dbReference type="PANTHER" id="PTHR38767:SF1">
    <property type="entry name" value="DNA POLYMERASE III SUBUNIT CHI"/>
    <property type="match status" value="1"/>
</dbReference>
<organism evidence="1 2">
    <name type="scientific">Rugosibacter aromaticivorans</name>
    <dbReference type="NCBI Taxonomy" id="1565605"/>
    <lineage>
        <taxon>Bacteria</taxon>
        <taxon>Pseudomonadati</taxon>
        <taxon>Pseudomonadota</taxon>
        <taxon>Betaproteobacteria</taxon>
        <taxon>Nitrosomonadales</taxon>
        <taxon>Sterolibacteriaceae</taxon>
        <taxon>Rugosibacter</taxon>
    </lineage>
</organism>
<dbReference type="EMBL" id="CP010554">
    <property type="protein sequence ID" value="AJP47813.1"/>
    <property type="molecule type" value="Genomic_DNA"/>
</dbReference>
<keyword evidence="2" id="KW-1185">Reference proteome</keyword>
<dbReference type="AlphaFoldDB" id="A0A0C5J7U6"/>
<dbReference type="SUPFAM" id="SSF102400">
    <property type="entry name" value="DNA polymerase III chi subunit"/>
    <property type="match status" value="1"/>
</dbReference>
<dbReference type="STRING" id="1565605.PG1C_03715"/>
<sequence length="141" mass="15970">MTRISFFHGANDRLHAAAQWVAEAHRKSTPVLIYTPREEHAETLDRLLWTQTSLGFTPHCRTNAALAAETPVLITTQLDAPTDKRTLVNLSDDIPAGFDRFSHIVEIISLSNEVRLPGRDRFRFYREQGCSIESHDISKNA</sequence>
<name>A0A0C5J7U6_9PROT</name>
<dbReference type="KEGG" id="rbu:PG1C_03715"/>
<dbReference type="InterPro" id="IPR036768">
    <property type="entry name" value="PolIII_chi_sf"/>
</dbReference>
<proteinExistence type="predicted"/>
<dbReference type="GO" id="GO:0003887">
    <property type="term" value="F:DNA-directed DNA polymerase activity"/>
    <property type="evidence" value="ECO:0007669"/>
    <property type="project" value="InterPro"/>
</dbReference>
<dbReference type="InterPro" id="IPR007459">
    <property type="entry name" value="DNA_pol3_chi"/>
</dbReference>
<reference evidence="1 2" key="1">
    <citation type="journal article" date="2015" name="Genome Announc.">
        <title>Complete Genome Sequence of a Novel Bacterium within the Family Rhodocyclaceae That Degrades Polycyclic Aromatic Hydrocarbons.</title>
        <authorList>
            <person name="Singleton D.R."/>
            <person name="Dickey A.N."/>
            <person name="Scholl E.H."/>
            <person name="Wright F.A."/>
            <person name="Aitken M.D."/>
        </authorList>
    </citation>
    <scope>NUCLEOTIDE SEQUENCE [LARGE SCALE GENOMIC DNA]</scope>
    <source>
        <strain evidence="2">PG1-Ca6</strain>
    </source>
</reference>
<evidence type="ECO:0000313" key="2">
    <source>
        <dbReference type="Proteomes" id="UP000061603"/>
    </source>
</evidence>
<gene>
    <name evidence="1" type="ORF">PG1C_03715</name>
</gene>
<dbReference type="GO" id="GO:0003677">
    <property type="term" value="F:DNA binding"/>
    <property type="evidence" value="ECO:0007669"/>
    <property type="project" value="InterPro"/>
</dbReference>
<dbReference type="Pfam" id="PF04364">
    <property type="entry name" value="DNA_pol3_chi"/>
    <property type="match status" value="1"/>
</dbReference>
<dbReference type="PANTHER" id="PTHR38767">
    <property type="entry name" value="DNA POLYMERASE III SUBUNIT CHI"/>
    <property type="match status" value="1"/>
</dbReference>
<dbReference type="Gene3D" id="3.40.50.10110">
    <property type="entry name" value="DNA polymerase III subunit chi"/>
    <property type="match status" value="1"/>
</dbReference>